<accession>A0A939EKV8</accession>
<dbReference type="EMBL" id="JAEKJZ010000007">
    <property type="protein sequence ID" value="MBN9673525.1"/>
    <property type="molecule type" value="Genomic_DNA"/>
</dbReference>
<protein>
    <submittedName>
        <fullName evidence="1">Uncharacterized protein</fullName>
    </submittedName>
</protein>
<evidence type="ECO:0000313" key="1">
    <source>
        <dbReference type="EMBL" id="MBN9673525.1"/>
    </source>
</evidence>
<proteinExistence type="predicted"/>
<name>A0A939EKV8_9HYPH</name>
<reference evidence="1" key="1">
    <citation type="submission" date="2020-12" db="EMBL/GenBank/DDBJ databases">
        <title>Oil enriched cultivation method for isolating marine PHA-producing bacteria.</title>
        <authorList>
            <person name="Zheng W."/>
            <person name="Yu S."/>
            <person name="Huang Y."/>
        </authorList>
    </citation>
    <scope>NUCLEOTIDE SEQUENCE</scope>
    <source>
        <strain evidence="1">SY-2-12</strain>
    </source>
</reference>
<organism evidence="1 2">
    <name type="scientific">Roseibium aggregatum</name>
    <dbReference type="NCBI Taxonomy" id="187304"/>
    <lineage>
        <taxon>Bacteria</taxon>
        <taxon>Pseudomonadati</taxon>
        <taxon>Pseudomonadota</taxon>
        <taxon>Alphaproteobacteria</taxon>
        <taxon>Hyphomicrobiales</taxon>
        <taxon>Stappiaceae</taxon>
        <taxon>Roseibium</taxon>
    </lineage>
</organism>
<dbReference type="AlphaFoldDB" id="A0A939EKV8"/>
<gene>
    <name evidence="1" type="ORF">JF539_24430</name>
</gene>
<comment type="caution">
    <text evidence="1">The sequence shown here is derived from an EMBL/GenBank/DDBJ whole genome shotgun (WGS) entry which is preliminary data.</text>
</comment>
<dbReference type="Proteomes" id="UP000664096">
    <property type="component" value="Unassembled WGS sequence"/>
</dbReference>
<evidence type="ECO:0000313" key="2">
    <source>
        <dbReference type="Proteomes" id="UP000664096"/>
    </source>
</evidence>
<sequence>MATTSFQDLRKTVETVALEKTLDPTRLGMVLGGEFAPTEKATAYHQTYRGRMTPASLFSSCELRFPKSARATSGLVICQLAETRQIGRDEVETAYKGHLTFDPASPRAPENSPSYLSVTDGKTKISFGFPGNGDKASVVVIDMKTR</sequence>
<dbReference type="RefSeq" id="WP_207143405.1">
    <property type="nucleotide sequence ID" value="NZ_JAEKJZ010000007.1"/>
</dbReference>